<accession>A0A1F6YCK4</accession>
<proteinExistence type="predicted"/>
<gene>
    <name evidence="2" type="ORF">A3F97_03400</name>
</gene>
<dbReference type="AlphaFoldDB" id="A0A1F6YCK4"/>
<name>A0A1F6YCK4_9BACT</name>
<evidence type="ECO:0000256" key="1">
    <source>
        <dbReference type="SAM" id="Phobius"/>
    </source>
</evidence>
<comment type="caution">
    <text evidence="2">The sequence shown here is derived from an EMBL/GenBank/DDBJ whole genome shotgun (WGS) entry which is preliminary data.</text>
</comment>
<keyword evidence="1" id="KW-1133">Transmembrane helix</keyword>
<protein>
    <submittedName>
        <fullName evidence="2">Uncharacterized protein</fullName>
    </submittedName>
</protein>
<organism evidence="2 3">
    <name type="scientific">Candidatus Nomurabacteria bacterium RIFCSPLOWO2_12_FULL_41_10</name>
    <dbReference type="NCBI Taxonomy" id="1801795"/>
    <lineage>
        <taxon>Bacteria</taxon>
        <taxon>Candidatus Nomuraibacteriota</taxon>
    </lineage>
</organism>
<feature type="transmembrane region" description="Helical" evidence="1">
    <location>
        <begin position="23"/>
        <end position="44"/>
    </location>
</feature>
<evidence type="ECO:0000313" key="3">
    <source>
        <dbReference type="Proteomes" id="UP000176826"/>
    </source>
</evidence>
<dbReference type="EMBL" id="MFVT01000011">
    <property type="protein sequence ID" value="OGJ04121.1"/>
    <property type="molecule type" value="Genomic_DNA"/>
</dbReference>
<reference evidence="2 3" key="1">
    <citation type="journal article" date="2016" name="Nat. Commun.">
        <title>Thousands of microbial genomes shed light on interconnected biogeochemical processes in an aquifer system.</title>
        <authorList>
            <person name="Anantharaman K."/>
            <person name="Brown C.T."/>
            <person name="Hug L.A."/>
            <person name="Sharon I."/>
            <person name="Castelle C.J."/>
            <person name="Probst A.J."/>
            <person name="Thomas B.C."/>
            <person name="Singh A."/>
            <person name="Wilkins M.J."/>
            <person name="Karaoz U."/>
            <person name="Brodie E.L."/>
            <person name="Williams K.H."/>
            <person name="Hubbard S.S."/>
            <person name="Banfield J.F."/>
        </authorList>
    </citation>
    <scope>NUCLEOTIDE SEQUENCE [LARGE SCALE GENOMIC DNA]</scope>
</reference>
<sequence length="102" mass="11824">MKIKFFKKENNFKKKNFAFNPNLYWKIAVCGSLTMILLSFLFGYRLFMQINQESILPIINGNEQVPTINENRVGKVLDYFSEKEQKSARILNSSSPVVDPSL</sequence>
<keyword evidence="1" id="KW-0812">Transmembrane</keyword>
<dbReference type="Proteomes" id="UP000176826">
    <property type="component" value="Unassembled WGS sequence"/>
</dbReference>
<keyword evidence="1" id="KW-0472">Membrane</keyword>
<evidence type="ECO:0000313" key="2">
    <source>
        <dbReference type="EMBL" id="OGJ04121.1"/>
    </source>
</evidence>